<organism evidence="2 3">
    <name type="scientific">Mycena pura</name>
    <dbReference type="NCBI Taxonomy" id="153505"/>
    <lineage>
        <taxon>Eukaryota</taxon>
        <taxon>Fungi</taxon>
        <taxon>Dikarya</taxon>
        <taxon>Basidiomycota</taxon>
        <taxon>Agaricomycotina</taxon>
        <taxon>Agaricomycetes</taxon>
        <taxon>Agaricomycetidae</taxon>
        <taxon>Agaricales</taxon>
        <taxon>Marasmiineae</taxon>
        <taxon>Mycenaceae</taxon>
        <taxon>Mycena</taxon>
    </lineage>
</organism>
<keyword evidence="1" id="KW-0812">Transmembrane</keyword>
<protein>
    <submittedName>
        <fullName evidence="2">Uncharacterized protein</fullName>
    </submittedName>
</protein>
<comment type="caution">
    <text evidence="2">The sequence shown here is derived from an EMBL/GenBank/DDBJ whole genome shotgun (WGS) entry which is preliminary data.</text>
</comment>
<proteinExistence type="predicted"/>
<dbReference type="Proteomes" id="UP001219525">
    <property type="component" value="Unassembled WGS sequence"/>
</dbReference>
<feature type="transmembrane region" description="Helical" evidence="1">
    <location>
        <begin position="34"/>
        <end position="55"/>
    </location>
</feature>
<evidence type="ECO:0000313" key="3">
    <source>
        <dbReference type="Proteomes" id="UP001219525"/>
    </source>
</evidence>
<evidence type="ECO:0000256" key="1">
    <source>
        <dbReference type="SAM" id="Phobius"/>
    </source>
</evidence>
<name>A0AAD6VRB0_9AGAR</name>
<dbReference type="EMBL" id="JARJCW010000009">
    <property type="protein sequence ID" value="KAJ7220505.1"/>
    <property type="molecule type" value="Genomic_DNA"/>
</dbReference>
<dbReference type="AlphaFoldDB" id="A0AAD6VRB0"/>
<accession>A0AAD6VRB0</accession>
<keyword evidence="3" id="KW-1185">Reference proteome</keyword>
<reference evidence="2" key="1">
    <citation type="submission" date="2023-03" db="EMBL/GenBank/DDBJ databases">
        <title>Massive genome expansion in bonnet fungi (Mycena s.s.) driven by repeated elements and novel gene families across ecological guilds.</title>
        <authorList>
            <consortium name="Lawrence Berkeley National Laboratory"/>
            <person name="Harder C.B."/>
            <person name="Miyauchi S."/>
            <person name="Viragh M."/>
            <person name="Kuo A."/>
            <person name="Thoen E."/>
            <person name="Andreopoulos B."/>
            <person name="Lu D."/>
            <person name="Skrede I."/>
            <person name="Drula E."/>
            <person name="Henrissat B."/>
            <person name="Morin E."/>
            <person name="Kohler A."/>
            <person name="Barry K."/>
            <person name="LaButti K."/>
            <person name="Morin E."/>
            <person name="Salamov A."/>
            <person name="Lipzen A."/>
            <person name="Mereny Z."/>
            <person name="Hegedus B."/>
            <person name="Baldrian P."/>
            <person name="Stursova M."/>
            <person name="Weitz H."/>
            <person name="Taylor A."/>
            <person name="Grigoriev I.V."/>
            <person name="Nagy L.G."/>
            <person name="Martin F."/>
            <person name="Kauserud H."/>
        </authorList>
    </citation>
    <scope>NUCLEOTIDE SEQUENCE</scope>
    <source>
        <strain evidence="2">9144</strain>
    </source>
</reference>
<sequence>MSEVGREELGLLNRGPKIGAANRRFTDNLLAHPAFIHIAGIAAALFSMWAPQLYLMVQAALNTWKEACDWDGTRRRAGTSRATEFSARPYARPTNLVCGHDAWGLESFDPDCGASNSLGFETPSHHPFCAGVDNLHPKRHSSPNTPVRRGERRSSFVQYTAGALFRWVK</sequence>
<keyword evidence="1" id="KW-0472">Membrane</keyword>
<gene>
    <name evidence="2" type="ORF">GGX14DRAFT_674905</name>
</gene>
<evidence type="ECO:0000313" key="2">
    <source>
        <dbReference type="EMBL" id="KAJ7220505.1"/>
    </source>
</evidence>
<keyword evidence="1" id="KW-1133">Transmembrane helix</keyword>